<keyword evidence="3" id="KW-0804">Transcription</keyword>
<evidence type="ECO:0000256" key="1">
    <source>
        <dbReference type="ARBA" id="ARBA00004123"/>
    </source>
</evidence>
<dbReference type="InterPro" id="IPR009057">
    <property type="entry name" value="Homeodomain-like_sf"/>
</dbReference>
<proteinExistence type="predicted"/>
<dbReference type="Pfam" id="PF00249">
    <property type="entry name" value="Myb_DNA-binding"/>
    <property type="match status" value="1"/>
</dbReference>
<dbReference type="GO" id="GO:0003677">
    <property type="term" value="F:DNA binding"/>
    <property type="evidence" value="ECO:0007669"/>
    <property type="project" value="InterPro"/>
</dbReference>
<keyword evidence="7" id="KW-1185">Reference proteome</keyword>
<feature type="domain" description="HTH myb-type" evidence="5">
    <location>
        <begin position="17"/>
        <end position="77"/>
    </location>
</feature>
<dbReference type="PANTHER" id="PTHR31499">
    <property type="entry name" value="MYB FAMILY TRANSCRIPTION FACTOR PHL11"/>
    <property type="match status" value="1"/>
</dbReference>
<evidence type="ECO:0000256" key="2">
    <source>
        <dbReference type="ARBA" id="ARBA00023015"/>
    </source>
</evidence>
<organism evidence="6 7">
    <name type="scientific">Rhododendron griersonianum</name>
    <dbReference type="NCBI Taxonomy" id="479676"/>
    <lineage>
        <taxon>Eukaryota</taxon>
        <taxon>Viridiplantae</taxon>
        <taxon>Streptophyta</taxon>
        <taxon>Embryophyta</taxon>
        <taxon>Tracheophyta</taxon>
        <taxon>Spermatophyta</taxon>
        <taxon>Magnoliopsida</taxon>
        <taxon>eudicotyledons</taxon>
        <taxon>Gunneridae</taxon>
        <taxon>Pentapetalae</taxon>
        <taxon>asterids</taxon>
        <taxon>Ericales</taxon>
        <taxon>Ericaceae</taxon>
        <taxon>Ericoideae</taxon>
        <taxon>Rhodoreae</taxon>
        <taxon>Rhododendron</taxon>
    </lineage>
</organism>
<evidence type="ECO:0000256" key="3">
    <source>
        <dbReference type="ARBA" id="ARBA00023163"/>
    </source>
</evidence>
<keyword evidence="4" id="KW-0539">Nucleus</keyword>
<comment type="subcellular location">
    <subcellularLocation>
        <location evidence="1">Nucleus</location>
    </subcellularLocation>
</comment>
<accession>A0AAV6HW14</accession>
<evidence type="ECO:0000313" key="7">
    <source>
        <dbReference type="Proteomes" id="UP000823749"/>
    </source>
</evidence>
<sequence length="96" mass="10733">MDTTNGGNSLLDNNPSLASKTRLRWTHELHERFVDAVAQLGGPDRATPKGVLRVMGVQGLTIYHVKSHLQKYRLAKYLPDSVDGKCVLNFVCLRQD</sequence>
<dbReference type="Gene3D" id="1.10.10.60">
    <property type="entry name" value="Homeodomain-like"/>
    <property type="match status" value="1"/>
</dbReference>
<dbReference type="SUPFAM" id="SSF46689">
    <property type="entry name" value="Homeodomain-like"/>
    <property type="match status" value="1"/>
</dbReference>
<dbReference type="PROSITE" id="PS51294">
    <property type="entry name" value="HTH_MYB"/>
    <property type="match status" value="1"/>
</dbReference>
<evidence type="ECO:0000259" key="5">
    <source>
        <dbReference type="PROSITE" id="PS51294"/>
    </source>
</evidence>
<protein>
    <recommendedName>
        <fullName evidence="5">HTH myb-type domain-containing protein</fullName>
    </recommendedName>
</protein>
<keyword evidence="2" id="KW-0805">Transcription regulation</keyword>
<name>A0AAV6HW14_9ERIC</name>
<dbReference type="GO" id="GO:0003700">
    <property type="term" value="F:DNA-binding transcription factor activity"/>
    <property type="evidence" value="ECO:0007669"/>
    <property type="project" value="InterPro"/>
</dbReference>
<comment type="caution">
    <text evidence="6">The sequence shown here is derived from an EMBL/GenBank/DDBJ whole genome shotgun (WGS) entry which is preliminary data.</text>
</comment>
<dbReference type="Proteomes" id="UP000823749">
    <property type="component" value="Chromosome 13"/>
</dbReference>
<dbReference type="PANTHER" id="PTHR31499:SF83">
    <property type="entry name" value="MYB FAMILY TRANSCRIPTION FACTOR PHL7-LIKE ISOFORM X2"/>
    <property type="match status" value="1"/>
</dbReference>
<dbReference type="InterPro" id="IPR001005">
    <property type="entry name" value="SANT/Myb"/>
</dbReference>
<gene>
    <name evidence="6" type="ORF">RHGRI_037038</name>
</gene>
<evidence type="ECO:0000256" key="4">
    <source>
        <dbReference type="ARBA" id="ARBA00023242"/>
    </source>
</evidence>
<dbReference type="InterPro" id="IPR046955">
    <property type="entry name" value="PHR1-like"/>
</dbReference>
<dbReference type="AlphaFoldDB" id="A0AAV6HW14"/>
<dbReference type="InterPro" id="IPR006447">
    <property type="entry name" value="Myb_dom_plants"/>
</dbReference>
<dbReference type="InterPro" id="IPR017930">
    <property type="entry name" value="Myb_dom"/>
</dbReference>
<evidence type="ECO:0000313" key="6">
    <source>
        <dbReference type="EMBL" id="KAG5516202.1"/>
    </source>
</evidence>
<dbReference type="GO" id="GO:0005634">
    <property type="term" value="C:nucleus"/>
    <property type="evidence" value="ECO:0007669"/>
    <property type="project" value="UniProtKB-SubCell"/>
</dbReference>
<dbReference type="EMBL" id="JACTNZ010000013">
    <property type="protein sequence ID" value="KAG5516202.1"/>
    <property type="molecule type" value="Genomic_DNA"/>
</dbReference>
<reference evidence="6 7" key="1">
    <citation type="submission" date="2020-08" db="EMBL/GenBank/DDBJ databases">
        <title>Plant Genome Project.</title>
        <authorList>
            <person name="Zhang R.-G."/>
        </authorList>
    </citation>
    <scope>NUCLEOTIDE SEQUENCE [LARGE SCALE GENOMIC DNA]</scope>
    <source>
        <strain evidence="6">WSP0</strain>
        <tissue evidence="6">Leaf</tissue>
    </source>
</reference>
<dbReference type="NCBIfam" id="TIGR01557">
    <property type="entry name" value="myb_SHAQKYF"/>
    <property type="match status" value="1"/>
</dbReference>
<dbReference type="FunFam" id="1.10.10.60:FF:000002">
    <property type="entry name" value="Myb family transcription factor"/>
    <property type="match status" value="1"/>
</dbReference>